<evidence type="ECO:0000256" key="2">
    <source>
        <dbReference type="SAM" id="Phobius"/>
    </source>
</evidence>
<dbReference type="InterPro" id="IPR000182">
    <property type="entry name" value="GNAT_dom"/>
</dbReference>
<evidence type="ECO:0000313" key="4">
    <source>
        <dbReference type="EMBL" id="CRK95303.1"/>
    </source>
</evidence>
<evidence type="ECO:0000259" key="3">
    <source>
        <dbReference type="PROSITE" id="PS51186"/>
    </source>
</evidence>
<keyword evidence="1" id="KW-0808">Transferase</keyword>
<dbReference type="InterPro" id="IPR016181">
    <property type="entry name" value="Acyl_CoA_acyltransferase"/>
</dbReference>
<proteinExistence type="predicted"/>
<dbReference type="CDD" id="cd04301">
    <property type="entry name" value="NAT_SF"/>
    <property type="match status" value="1"/>
</dbReference>
<keyword evidence="2" id="KW-0472">Membrane</keyword>
<dbReference type="GO" id="GO:0008080">
    <property type="term" value="F:N-acetyltransferase activity"/>
    <property type="evidence" value="ECO:0007669"/>
    <property type="project" value="InterPro"/>
</dbReference>
<dbReference type="Gene3D" id="3.40.630.30">
    <property type="match status" value="1"/>
</dbReference>
<dbReference type="OrthoDB" id="5404651at2759"/>
<evidence type="ECO:0000256" key="1">
    <source>
        <dbReference type="ARBA" id="ARBA00022679"/>
    </source>
</evidence>
<name>A0A1J1I4P1_9DIPT</name>
<keyword evidence="2" id="KW-0812">Transmembrane</keyword>
<feature type="transmembrane region" description="Helical" evidence="2">
    <location>
        <begin position="54"/>
        <end position="82"/>
    </location>
</feature>
<dbReference type="SUPFAM" id="SSF55729">
    <property type="entry name" value="Acyl-CoA N-acyltransferases (Nat)"/>
    <property type="match status" value="1"/>
</dbReference>
<dbReference type="Pfam" id="PF00583">
    <property type="entry name" value="Acetyltransf_1"/>
    <property type="match status" value="1"/>
</dbReference>
<dbReference type="EMBL" id="CVRI01000041">
    <property type="protein sequence ID" value="CRK95303.1"/>
    <property type="molecule type" value="Genomic_DNA"/>
</dbReference>
<keyword evidence="5" id="KW-1185">Reference proteome</keyword>
<gene>
    <name evidence="4" type="primary">putative AGAP002285-PA</name>
    <name evidence="4" type="ORF">CLUMA_CG008684</name>
</gene>
<dbReference type="InterPro" id="IPR050769">
    <property type="entry name" value="NAT_camello-type"/>
</dbReference>
<reference evidence="4 5" key="1">
    <citation type="submission" date="2015-04" db="EMBL/GenBank/DDBJ databases">
        <authorList>
            <person name="Syromyatnikov M.Y."/>
            <person name="Popov V.N."/>
        </authorList>
    </citation>
    <scope>NUCLEOTIDE SEQUENCE [LARGE SCALE GENOMIC DNA]</scope>
</reference>
<feature type="domain" description="N-acetyltransferase" evidence="3">
    <location>
        <begin position="89"/>
        <end position="239"/>
    </location>
</feature>
<dbReference type="Proteomes" id="UP000183832">
    <property type="component" value="Unassembled WGS sequence"/>
</dbReference>
<sequence>MKPVICVRRYDDKDNYKVKEIIRNFVLSRFSAAFWFCIFREITLQLIVLATAMFFIFFGIPLIYCISSVPIVIIMIGICVYASHYNKAIEMSNMHTPICFVAEVHEPFFLRLNKKEIEYSVMTEEEVAKNQEVRKMTKKIVGTVSIKNHNSLHDSAWLYRLAIDPDYPFNIIAKSLVEAAMKHAHQHHLYTCETVSEECHEDFREVLLKIGFLIRQIYHKSIIGSSLRIMKAQMGIDLDKFFRNKKSSLDAKSDEQEY</sequence>
<protein>
    <submittedName>
        <fullName evidence="4">CLUMA_CG008684, isoform A</fullName>
    </submittedName>
</protein>
<dbReference type="PANTHER" id="PTHR13947:SF37">
    <property type="entry name" value="LD18367P"/>
    <property type="match status" value="1"/>
</dbReference>
<dbReference type="AlphaFoldDB" id="A0A1J1I4P1"/>
<evidence type="ECO:0000313" key="5">
    <source>
        <dbReference type="Proteomes" id="UP000183832"/>
    </source>
</evidence>
<accession>A0A1J1I4P1</accession>
<keyword evidence="2" id="KW-1133">Transmembrane helix</keyword>
<dbReference type="PROSITE" id="PS51186">
    <property type="entry name" value="GNAT"/>
    <property type="match status" value="1"/>
</dbReference>
<organism evidence="4 5">
    <name type="scientific">Clunio marinus</name>
    <dbReference type="NCBI Taxonomy" id="568069"/>
    <lineage>
        <taxon>Eukaryota</taxon>
        <taxon>Metazoa</taxon>
        <taxon>Ecdysozoa</taxon>
        <taxon>Arthropoda</taxon>
        <taxon>Hexapoda</taxon>
        <taxon>Insecta</taxon>
        <taxon>Pterygota</taxon>
        <taxon>Neoptera</taxon>
        <taxon>Endopterygota</taxon>
        <taxon>Diptera</taxon>
        <taxon>Nematocera</taxon>
        <taxon>Chironomoidea</taxon>
        <taxon>Chironomidae</taxon>
        <taxon>Clunio</taxon>
    </lineage>
</organism>
<dbReference type="PANTHER" id="PTHR13947">
    <property type="entry name" value="GNAT FAMILY N-ACETYLTRANSFERASE"/>
    <property type="match status" value="1"/>
</dbReference>